<evidence type="ECO:0008006" key="4">
    <source>
        <dbReference type="Google" id="ProtNLM"/>
    </source>
</evidence>
<comment type="caution">
    <text evidence="2">The sequence shown here is derived from an EMBL/GenBank/DDBJ whole genome shotgun (WGS) entry which is preliminary data.</text>
</comment>
<keyword evidence="1" id="KW-0472">Membrane</keyword>
<dbReference type="AlphaFoldDB" id="A0A927EBX1"/>
<accession>A0A927EBX1</accession>
<keyword evidence="1" id="KW-0812">Transmembrane</keyword>
<protein>
    <recommendedName>
        <fullName evidence="4">Zinc-finger domain-containing protein</fullName>
    </recommendedName>
</protein>
<dbReference type="EMBL" id="JACXWY010000009">
    <property type="protein sequence ID" value="MBD3847145.1"/>
    <property type="molecule type" value="Genomic_DNA"/>
</dbReference>
<gene>
    <name evidence="2" type="ORF">IED13_15655</name>
</gene>
<evidence type="ECO:0000256" key="1">
    <source>
        <dbReference type="SAM" id="Phobius"/>
    </source>
</evidence>
<reference evidence="2" key="1">
    <citation type="submission" date="2020-09" db="EMBL/GenBank/DDBJ databases">
        <title>Bosea spartocytisi sp. nov. a root nodule endophyte of Spartocytisus supranubius in the high mountain ecosystem fo the Teide National Park (Canary Islands, Spain).</title>
        <authorList>
            <person name="Pulido-Suarez L."/>
            <person name="Peix A."/>
            <person name="Igual J.M."/>
            <person name="Socas-Perez N."/>
            <person name="Velazquez E."/>
            <person name="Flores-Felix J.D."/>
            <person name="Leon-Barrios M."/>
        </authorList>
    </citation>
    <scope>NUCLEOTIDE SEQUENCE</scope>
    <source>
        <strain evidence="2">SSUT16</strain>
    </source>
</reference>
<feature type="transmembrane region" description="Helical" evidence="1">
    <location>
        <begin position="113"/>
        <end position="136"/>
    </location>
</feature>
<dbReference type="Proteomes" id="UP000619295">
    <property type="component" value="Unassembled WGS sequence"/>
</dbReference>
<proteinExistence type="predicted"/>
<name>A0A927EBX1_9HYPH</name>
<dbReference type="RefSeq" id="WP_133565445.1">
    <property type="nucleotide sequence ID" value="NZ_JACXWY010000009.1"/>
</dbReference>
<evidence type="ECO:0000313" key="3">
    <source>
        <dbReference type="Proteomes" id="UP000619295"/>
    </source>
</evidence>
<keyword evidence="3" id="KW-1185">Reference proteome</keyword>
<keyword evidence="1" id="KW-1133">Transmembrane helix</keyword>
<sequence length="227" mass="23790">MTDSIASDPKRRELEELLPFYANGRIAAADKARIEAALATDAELAARLEIIRDDMAETVLLNEHLGAPSPRVLETLMAGIEAEPRQMPLLTRAKGGFLGWLGSLLASQPPRRLAYASAAAIALIAIQAVAIGGLALRDAGAGFQTASAPGTRASERYVLLSFAPDAKAGDIASFFKRFDASVVDGPRANGFFKVRVGDASLSPAQVDAIAARMKAESGIVSFVAATP</sequence>
<evidence type="ECO:0000313" key="2">
    <source>
        <dbReference type="EMBL" id="MBD3847145.1"/>
    </source>
</evidence>
<organism evidence="2 3">
    <name type="scientific">Bosea spartocytisi</name>
    <dbReference type="NCBI Taxonomy" id="2773451"/>
    <lineage>
        <taxon>Bacteria</taxon>
        <taxon>Pseudomonadati</taxon>
        <taxon>Pseudomonadota</taxon>
        <taxon>Alphaproteobacteria</taxon>
        <taxon>Hyphomicrobiales</taxon>
        <taxon>Boseaceae</taxon>
        <taxon>Bosea</taxon>
    </lineage>
</organism>